<keyword evidence="5" id="KW-1185">Reference proteome</keyword>
<evidence type="ECO:0000259" key="3">
    <source>
        <dbReference type="Pfam" id="PF10544"/>
    </source>
</evidence>
<dbReference type="Pfam" id="PF07859">
    <property type="entry name" value="Abhydrolase_3"/>
    <property type="match status" value="1"/>
</dbReference>
<feature type="compositionally biased region" description="Basic and acidic residues" evidence="1">
    <location>
        <begin position="126"/>
        <end position="138"/>
    </location>
</feature>
<reference evidence="4 5" key="1">
    <citation type="submission" date="2017-12" db="EMBL/GenBank/DDBJ databases">
        <title>Comparative genomics of Botrytis spp.</title>
        <authorList>
            <person name="Valero-Jimenez C.A."/>
            <person name="Tapia P."/>
            <person name="Veloso J."/>
            <person name="Silva-Moreno E."/>
            <person name="Staats M."/>
            <person name="Valdes J.H."/>
            <person name="Van Kan J.A.L."/>
        </authorList>
    </citation>
    <scope>NUCLEOTIDE SEQUENCE [LARGE SCALE GENOMIC DNA]</scope>
    <source>
        <strain evidence="4 5">MUCL3349</strain>
    </source>
</reference>
<feature type="compositionally biased region" description="Polar residues" evidence="1">
    <location>
        <begin position="311"/>
        <end position="322"/>
    </location>
</feature>
<dbReference type="STRING" id="87229.A0A4Z1L3H1"/>
<dbReference type="AlphaFoldDB" id="A0A4Z1L3H1"/>
<evidence type="ECO:0000256" key="1">
    <source>
        <dbReference type="SAM" id="MobiDB-lite"/>
    </source>
</evidence>
<dbReference type="GO" id="GO:0016787">
    <property type="term" value="F:hydrolase activity"/>
    <property type="evidence" value="ECO:0007669"/>
    <property type="project" value="InterPro"/>
</dbReference>
<dbReference type="InterPro" id="IPR013094">
    <property type="entry name" value="AB_hydrolase_3"/>
</dbReference>
<evidence type="ECO:0000313" key="5">
    <source>
        <dbReference type="Proteomes" id="UP000297280"/>
    </source>
</evidence>
<sequence>MSSPGYSQTHLSSSNRSPSISANRASSLPSRPRLNPYKTPDRPTLSKFPTSSSSVSSISTMSTAHSTFSIRSFRRDSLPITPPNDFEESMDQWATARPRNLYDSPIRTSRNSRSRYQAAALQSKVAEGRDRIESKGDDGEVDYQDDDDEKDQAEMVLKMPGAFPTDMEEIVVNRHMSSGFANAYNSMPVQYPILPAILPQRPKFCSYGSSRKSTRAINDAIRSLLQKPFKHHCDLTAGYIYAFESHRYAPCHIKIGQSSRAPETRMREWSKCGMPISEISRSASIVPFETPSSNGEDAFYHYTYYSKPNPQINDGSTTSASPRANLPPNAAGIETHDSLAQITHHQNPYQDFHHDTHIALFISLDYFKAPNAKFPQLINELTDIVTSILEDDSLPFVRSKVAIGGFSAGGCCSLAVPQASSLQGKIQSVCAFYPVCGFVTPQFVSIAARPSYAPKDGLEHMSPLFKYAYIRPGTDLCDSRLGVTYVDRKMLPEKICMVGCELDMLWYDAEFMAERIREFWGTLAKR</sequence>
<evidence type="ECO:0000313" key="4">
    <source>
        <dbReference type="EMBL" id="TGO91372.1"/>
    </source>
</evidence>
<dbReference type="Pfam" id="PF10544">
    <property type="entry name" value="T5orf172"/>
    <property type="match status" value="1"/>
</dbReference>
<dbReference type="Proteomes" id="UP000297280">
    <property type="component" value="Unassembled WGS sequence"/>
</dbReference>
<evidence type="ECO:0000259" key="2">
    <source>
        <dbReference type="Pfam" id="PF07859"/>
    </source>
</evidence>
<feature type="region of interest" description="Disordered" evidence="1">
    <location>
        <begin position="1"/>
        <end position="66"/>
    </location>
</feature>
<evidence type="ECO:0008006" key="6">
    <source>
        <dbReference type="Google" id="ProtNLM"/>
    </source>
</evidence>
<feature type="region of interest" description="Disordered" evidence="1">
    <location>
        <begin position="311"/>
        <end position="331"/>
    </location>
</feature>
<feature type="region of interest" description="Disordered" evidence="1">
    <location>
        <begin position="121"/>
        <end position="147"/>
    </location>
</feature>
<dbReference type="InterPro" id="IPR018306">
    <property type="entry name" value="Phage_T5_Orf172_DNA-bd"/>
</dbReference>
<feature type="domain" description="Bacteriophage T5 Orf172 DNA-binding" evidence="3">
    <location>
        <begin position="238"/>
        <end position="285"/>
    </location>
</feature>
<proteinExistence type="predicted"/>
<comment type="caution">
    <text evidence="4">The sequence shown here is derived from an EMBL/GenBank/DDBJ whole genome shotgun (WGS) entry which is preliminary data.</text>
</comment>
<organism evidence="4 5">
    <name type="scientific">Botrytis porri</name>
    <dbReference type="NCBI Taxonomy" id="87229"/>
    <lineage>
        <taxon>Eukaryota</taxon>
        <taxon>Fungi</taxon>
        <taxon>Dikarya</taxon>
        <taxon>Ascomycota</taxon>
        <taxon>Pezizomycotina</taxon>
        <taxon>Leotiomycetes</taxon>
        <taxon>Helotiales</taxon>
        <taxon>Sclerotiniaceae</taxon>
        <taxon>Botrytis</taxon>
    </lineage>
</organism>
<dbReference type="SUPFAM" id="SSF53474">
    <property type="entry name" value="alpha/beta-Hydrolases"/>
    <property type="match status" value="1"/>
</dbReference>
<gene>
    <name evidence="4" type="ORF">BPOR_0030g00320</name>
</gene>
<feature type="domain" description="Alpha/beta hydrolase fold-3" evidence="2">
    <location>
        <begin position="359"/>
        <end position="518"/>
    </location>
</feature>
<feature type="compositionally biased region" description="Polar residues" evidence="1">
    <location>
        <begin position="1"/>
        <end position="11"/>
    </location>
</feature>
<feature type="compositionally biased region" description="Low complexity" evidence="1">
    <location>
        <begin position="12"/>
        <end position="27"/>
    </location>
</feature>
<accession>A0A4Z1L3H1</accession>
<dbReference type="Gene3D" id="3.40.50.1820">
    <property type="entry name" value="alpha/beta hydrolase"/>
    <property type="match status" value="1"/>
</dbReference>
<dbReference type="InterPro" id="IPR029058">
    <property type="entry name" value="AB_hydrolase_fold"/>
</dbReference>
<protein>
    <recommendedName>
        <fullName evidence="6">Alpha/beta hydrolase fold-3 domain-containing protein</fullName>
    </recommendedName>
</protein>
<dbReference type="EMBL" id="PQXO01000030">
    <property type="protein sequence ID" value="TGO91372.1"/>
    <property type="molecule type" value="Genomic_DNA"/>
</dbReference>
<name>A0A4Z1L3H1_9HELO</name>
<feature type="compositionally biased region" description="Low complexity" evidence="1">
    <location>
        <begin position="45"/>
        <end position="66"/>
    </location>
</feature>